<dbReference type="InterPro" id="IPR029787">
    <property type="entry name" value="Nucleotide_cyclase"/>
</dbReference>
<dbReference type="InterPro" id="IPR050401">
    <property type="entry name" value="Cyclic_nucleotide_synthase"/>
</dbReference>
<sequence>MTSTQKLHSQFRTSPSSLESESFDQEEANASIESSLWSSNHGHNTTDEATETSDKINIAHSETRHVYRARIVMAVVLMLVAGIICGGVYYLTRKQEEEMFENAFLDLATKVADTFESMAARRLSAIESLAVTISSNAASRFQRWPNVTVDDFETRLSYTLDLAALVGIIFIPFITGETRKGWEEYSVQNQGWLKEGLSQQKLATNGDNYLEAESIEILEKTWGSSPNMTIPEEISKLSGTGIVEETGLGPYAPFWQLAPAIPVPNLVNYNALSHPSRTPKIKALIENKAALVSEAWDYSDVNYAGTVGKKAVLNLFLNRRQDAGLHYQDGPVSDLYVPIFEDVHSDVNQTANPSKVVGALTAYVYWQVYFYNILPKDTPEMTAILENTCGQAFTYKMMGKEVSYVGQGALFDSKYTDMAVTTGWNAFLQQETPTHQHEAQAAAHCSYQVRVYPTEDLENHYVTSDPVYSTLVLISAFVFTSLVFIGYDLAMERRNRVVMKKAVESTEVVNTLYPAAVRERLFDENKTQNPRSSLLSKSITKPELTSGPIHGDDGFNADIIADLYENVTVMFADLAGFTQWCDGREPKDVFLLLETLYGTFDTIARRRRVFKIETIGDCYLAVCGVPKANDKHAVVMTRFAWECIAKMDSLIELQLAETMGDETKDLKLRVGLHSGSLTAGVVRGDRARFQIFGDTVNTASRIESNGLPGNIQASETTASLLIEAGKSEWVREREGGIDAKGKGNLRAFWVKPKSVIFQSSSTVESSSVAAGSSSESDSRTSPCCTLVEV</sequence>
<feature type="domain" description="Guanylate cyclase" evidence="9">
    <location>
        <begin position="568"/>
        <end position="703"/>
    </location>
</feature>
<evidence type="ECO:0000256" key="4">
    <source>
        <dbReference type="ARBA" id="ARBA00022989"/>
    </source>
</evidence>
<keyword evidence="10" id="KW-0675">Receptor</keyword>
<keyword evidence="4 8" id="KW-1133">Transmembrane helix</keyword>
<accession>A0A9N8ENA4</accession>
<evidence type="ECO:0000256" key="3">
    <source>
        <dbReference type="ARBA" id="ARBA00022741"/>
    </source>
</evidence>
<keyword evidence="3" id="KW-0547">Nucleotide-binding</keyword>
<evidence type="ECO:0000256" key="1">
    <source>
        <dbReference type="ARBA" id="ARBA00004370"/>
    </source>
</evidence>
<dbReference type="EMBL" id="CAICTM010001608">
    <property type="protein sequence ID" value="CAB9524962.1"/>
    <property type="molecule type" value="Genomic_DNA"/>
</dbReference>
<dbReference type="GO" id="GO:0000166">
    <property type="term" value="F:nucleotide binding"/>
    <property type="evidence" value="ECO:0007669"/>
    <property type="project" value="UniProtKB-KW"/>
</dbReference>
<dbReference type="GO" id="GO:0004383">
    <property type="term" value="F:guanylate cyclase activity"/>
    <property type="evidence" value="ECO:0007669"/>
    <property type="project" value="TreeGrafter"/>
</dbReference>
<keyword evidence="5 8" id="KW-0472">Membrane</keyword>
<evidence type="ECO:0000256" key="2">
    <source>
        <dbReference type="ARBA" id="ARBA00022692"/>
    </source>
</evidence>
<evidence type="ECO:0000313" key="11">
    <source>
        <dbReference type="Proteomes" id="UP001153069"/>
    </source>
</evidence>
<evidence type="ECO:0000256" key="5">
    <source>
        <dbReference type="ARBA" id="ARBA00023136"/>
    </source>
</evidence>
<gene>
    <name evidence="10" type="ORF">SEMRO_1610_G285800.1</name>
</gene>
<feature type="region of interest" description="Disordered" evidence="7">
    <location>
        <begin position="1"/>
        <end position="55"/>
    </location>
</feature>
<feature type="region of interest" description="Disordered" evidence="7">
    <location>
        <begin position="763"/>
        <end position="783"/>
    </location>
</feature>
<feature type="compositionally biased region" description="Low complexity" evidence="7">
    <location>
        <begin position="763"/>
        <end position="781"/>
    </location>
</feature>
<organism evidence="10 11">
    <name type="scientific">Seminavis robusta</name>
    <dbReference type="NCBI Taxonomy" id="568900"/>
    <lineage>
        <taxon>Eukaryota</taxon>
        <taxon>Sar</taxon>
        <taxon>Stramenopiles</taxon>
        <taxon>Ochrophyta</taxon>
        <taxon>Bacillariophyta</taxon>
        <taxon>Bacillariophyceae</taxon>
        <taxon>Bacillariophycidae</taxon>
        <taxon>Naviculales</taxon>
        <taxon>Naviculaceae</taxon>
        <taxon>Seminavis</taxon>
    </lineage>
</organism>
<dbReference type="SUPFAM" id="SSF55073">
    <property type="entry name" value="Nucleotide cyclase"/>
    <property type="match status" value="1"/>
</dbReference>
<feature type="compositionally biased region" description="Polar residues" evidence="7">
    <location>
        <begin position="31"/>
        <end position="43"/>
    </location>
</feature>
<comment type="caution">
    <text evidence="10">The sequence shown here is derived from an EMBL/GenBank/DDBJ whole genome shotgun (WGS) entry which is preliminary data.</text>
</comment>
<evidence type="ECO:0000256" key="8">
    <source>
        <dbReference type="SAM" id="Phobius"/>
    </source>
</evidence>
<dbReference type="GO" id="GO:0035556">
    <property type="term" value="P:intracellular signal transduction"/>
    <property type="evidence" value="ECO:0007669"/>
    <property type="project" value="InterPro"/>
</dbReference>
<dbReference type="PANTHER" id="PTHR11920">
    <property type="entry name" value="GUANYLYL CYCLASE"/>
    <property type="match status" value="1"/>
</dbReference>
<dbReference type="OrthoDB" id="354346at2759"/>
<dbReference type="GO" id="GO:0005886">
    <property type="term" value="C:plasma membrane"/>
    <property type="evidence" value="ECO:0007669"/>
    <property type="project" value="TreeGrafter"/>
</dbReference>
<evidence type="ECO:0000259" key="9">
    <source>
        <dbReference type="PROSITE" id="PS50125"/>
    </source>
</evidence>
<keyword evidence="11" id="KW-1185">Reference proteome</keyword>
<feature type="transmembrane region" description="Helical" evidence="8">
    <location>
        <begin position="71"/>
        <end position="91"/>
    </location>
</feature>
<proteinExistence type="predicted"/>
<dbReference type="GO" id="GO:0004016">
    <property type="term" value="F:adenylate cyclase activity"/>
    <property type="evidence" value="ECO:0007669"/>
    <property type="project" value="TreeGrafter"/>
</dbReference>
<evidence type="ECO:0000256" key="6">
    <source>
        <dbReference type="ARBA" id="ARBA00023239"/>
    </source>
</evidence>
<evidence type="ECO:0000256" key="7">
    <source>
        <dbReference type="SAM" id="MobiDB-lite"/>
    </source>
</evidence>
<feature type="compositionally biased region" description="Polar residues" evidence="7">
    <location>
        <begin position="1"/>
        <end position="20"/>
    </location>
</feature>
<dbReference type="Proteomes" id="UP001153069">
    <property type="component" value="Unassembled WGS sequence"/>
</dbReference>
<name>A0A9N8ENA4_9STRA</name>
<comment type="subcellular location">
    <subcellularLocation>
        <location evidence="1">Membrane</location>
    </subcellularLocation>
</comment>
<dbReference type="PROSITE" id="PS50125">
    <property type="entry name" value="GUANYLATE_CYCLASE_2"/>
    <property type="match status" value="1"/>
</dbReference>
<dbReference type="AlphaFoldDB" id="A0A9N8ENA4"/>
<keyword evidence="6" id="KW-0456">Lyase</keyword>
<dbReference type="CDD" id="cd07302">
    <property type="entry name" value="CHD"/>
    <property type="match status" value="1"/>
</dbReference>
<evidence type="ECO:0000313" key="10">
    <source>
        <dbReference type="EMBL" id="CAB9524962.1"/>
    </source>
</evidence>
<dbReference type="Pfam" id="PF00211">
    <property type="entry name" value="Guanylate_cyc"/>
    <property type="match status" value="1"/>
</dbReference>
<dbReference type="Gene3D" id="3.30.70.1230">
    <property type="entry name" value="Nucleotide cyclase"/>
    <property type="match status" value="1"/>
</dbReference>
<dbReference type="PANTHER" id="PTHR11920:SF335">
    <property type="entry name" value="GUANYLATE CYCLASE"/>
    <property type="match status" value="1"/>
</dbReference>
<dbReference type="GO" id="GO:0007168">
    <property type="term" value="P:receptor guanylyl cyclase signaling pathway"/>
    <property type="evidence" value="ECO:0007669"/>
    <property type="project" value="TreeGrafter"/>
</dbReference>
<dbReference type="SMART" id="SM00044">
    <property type="entry name" value="CYCc"/>
    <property type="match status" value="1"/>
</dbReference>
<reference evidence="10" key="1">
    <citation type="submission" date="2020-06" db="EMBL/GenBank/DDBJ databases">
        <authorList>
            <consortium name="Plant Systems Biology data submission"/>
        </authorList>
    </citation>
    <scope>NUCLEOTIDE SEQUENCE</scope>
    <source>
        <strain evidence="10">D6</strain>
    </source>
</reference>
<keyword evidence="2 8" id="KW-0812">Transmembrane</keyword>
<protein>
    <submittedName>
        <fullName evidence="10">Receptor-type guanylate cyclase gcy</fullName>
    </submittedName>
</protein>
<dbReference type="GO" id="GO:0001653">
    <property type="term" value="F:peptide receptor activity"/>
    <property type="evidence" value="ECO:0007669"/>
    <property type="project" value="TreeGrafter"/>
</dbReference>
<dbReference type="InterPro" id="IPR001054">
    <property type="entry name" value="A/G_cyclase"/>
</dbReference>